<keyword evidence="3" id="KW-0808">Transferase</keyword>
<keyword evidence="5" id="KW-0418">Kinase</keyword>
<evidence type="ECO:0000256" key="6">
    <source>
        <dbReference type="ARBA" id="ARBA00022840"/>
    </source>
</evidence>
<dbReference type="InterPro" id="IPR017441">
    <property type="entry name" value="Protein_kinase_ATP_BS"/>
</dbReference>
<keyword evidence="11" id="KW-1185">Reference proteome</keyword>
<organism evidence="10 11">
    <name type="scientific">Lachancea fermentati</name>
    <name type="common">Zygosaccharomyces fermentati</name>
    <dbReference type="NCBI Taxonomy" id="4955"/>
    <lineage>
        <taxon>Eukaryota</taxon>
        <taxon>Fungi</taxon>
        <taxon>Dikarya</taxon>
        <taxon>Ascomycota</taxon>
        <taxon>Saccharomycotina</taxon>
        <taxon>Saccharomycetes</taxon>
        <taxon>Saccharomycetales</taxon>
        <taxon>Saccharomycetaceae</taxon>
        <taxon>Lachancea</taxon>
    </lineage>
</organism>
<dbReference type="SMART" id="SM00220">
    <property type="entry name" value="S_TKc"/>
    <property type="match status" value="1"/>
</dbReference>
<evidence type="ECO:0000256" key="4">
    <source>
        <dbReference type="ARBA" id="ARBA00022741"/>
    </source>
</evidence>
<dbReference type="InterPro" id="IPR008271">
    <property type="entry name" value="Ser/Thr_kinase_AS"/>
</dbReference>
<feature type="region of interest" description="Disordered" evidence="8">
    <location>
        <begin position="61"/>
        <end position="98"/>
    </location>
</feature>
<reference evidence="10 11" key="1">
    <citation type="submission" date="2016-03" db="EMBL/GenBank/DDBJ databases">
        <authorList>
            <person name="Devillers H."/>
        </authorList>
    </citation>
    <scope>NUCLEOTIDE SEQUENCE [LARGE SCALE GENOMIC DNA]</scope>
    <source>
        <strain evidence="10">CBS 6772</strain>
    </source>
</reference>
<dbReference type="PANTHER" id="PTHR24346">
    <property type="entry name" value="MAP/MICROTUBULE AFFINITY-REGULATING KINASE"/>
    <property type="match status" value="1"/>
</dbReference>
<dbReference type="EMBL" id="LT598491">
    <property type="protein sequence ID" value="SCW04543.1"/>
    <property type="molecule type" value="Genomic_DNA"/>
</dbReference>
<dbReference type="PROSITE" id="PS00107">
    <property type="entry name" value="PROTEIN_KINASE_ATP"/>
    <property type="match status" value="1"/>
</dbReference>
<protein>
    <submittedName>
        <fullName evidence="10">LAFE_0H15852g1_1</fullName>
    </submittedName>
</protein>
<dbReference type="GO" id="GO:0004674">
    <property type="term" value="F:protein serine/threonine kinase activity"/>
    <property type="evidence" value="ECO:0007669"/>
    <property type="project" value="UniProtKB-KW"/>
</dbReference>
<dbReference type="STRING" id="4955.A0A1G4MKZ6"/>
<keyword evidence="2" id="KW-0723">Serine/threonine-protein kinase</keyword>
<dbReference type="Gene3D" id="1.10.510.10">
    <property type="entry name" value="Transferase(Phosphotransferase) domain 1"/>
    <property type="match status" value="1"/>
</dbReference>
<keyword evidence="6 7" id="KW-0067">ATP-binding</keyword>
<dbReference type="AlphaFoldDB" id="A0A1G4MKZ6"/>
<name>A0A1G4MKZ6_LACFM</name>
<evidence type="ECO:0000256" key="2">
    <source>
        <dbReference type="ARBA" id="ARBA00022527"/>
    </source>
</evidence>
<evidence type="ECO:0000256" key="3">
    <source>
        <dbReference type="ARBA" id="ARBA00022679"/>
    </source>
</evidence>
<evidence type="ECO:0000259" key="9">
    <source>
        <dbReference type="PROSITE" id="PS50011"/>
    </source>
</evidence>
<dbReference type="SUPFAM" id="SSF56112">
    <property type="entry name" value="Protein kinase-like (PK-like)"/>
    <property type="match status" value="1"/>
</dbReference>
<dbReference type="GO" id="GO:0005737">
    <property type="term" value="C:cytoplasm"/>
    <property type="evidence" value="ECO:0007669"/>
    <property type="project" value="TreeGrafter"/>
</dbReference>
<sequence length="558" mass="62782">MRPLPAKFFFFGKYFNLEAVERRRAQTKKRASLNKPHLVDRILGKSSTMSGRSDVHLFKNSQAQAPKLPQQEFSPPDMPEDAESNPSNKTRTPPTLTIGRFTEGDVQMLPTPMVYTPCSPGIPRSPIEHVIDGNNKTPVGRVGKKSYGALELKGVDPQQVLPPVSSARITSEYAPQSALSAAAASTLSQRVTSLSGVEDKLEAIQENPSISASMGEIEDVLTGYELADSEQPLVWKKVRQIGSGNFSDVYLYESLDQTRPYLKQVAVKHVKYPDTLVMSSSPKSPKVREMLSRVESSLTRELDVLALISHPCIIKLYAINDLAFIKEKRPLSSRFLGGSLPACDMFMSYCAGGDLFDVASKNKLPEWLIRRIFTELTMAVKYLHENLVVHRDLKLENILIRFPIEQILAMQDSPQVLLSQHLVELTDFGLCRRIEDNEMCTTRCGSEDYVSPEILMGVPYDGRLSDCWAMGVILYSLLEERLPFDPLPSIVPSSRQRRRTTAHRISCYEWRWLKLANEDHLAKTIVSNCLTRKNVRWNINQVYESEYVQGMAATLNIA</sequence>
<keyword evidence="4 7" id="KW-0547">Nucleotide-binding</keyword>
<evidence type="ECO:0000313" key="10">
    <source>
        <dbReference type="EMBL" id="SCW04543.1"/>
    </source>
</evidence>
<gene>
    <name evidence="10" type="ORF">LAFE_0H15852G</name>
</gene>
<dbReference type="PROSITE" id="PS50011">
    <property type="entry name" value="PROTEIN_KINASE_DOM"/>
    <property type="match status" value="1"/>
</dbReference>
<dbReference type="PROSITE" id="PS00108">
    <property type="entry name" value="PROTEIN_KINASE_ST"/>
    <property type="match status" value="1"/>
</dbReference>
<evidence type="ECO:0000256" key="5">
    <source>
        <dbReference type="ARBA" id="ARBA00022777"/>
    </source>
</evidence>
<comment type="similarity">
    <text evidence="1">Belongs to the protein kinase superfamily. CAMK Ser/Thr protein kinase family. NIM1 subfamily.</text>
</comment>
<dbReference type="InterPro" id="IPR000719">
    <property type="entry name" value="Prot_kinase_dom"/>
</dbReference>
<evidence type="ECO:0000256" key="1">
    <source>
        <dbReference type="ARBA" id="ARBA00010791"/>
    </source>
</evidence>
<dbReference type="Pfam" id="PF00069">
    <property type="entry name" value="Pkinase"/>
    <property type="match status" value="1"/>
</dbReference>
<feature type="binding site" evidence="7">
    <location>
        <position position="268"/>
    </location>
    <ligand>
        <name>ATP</name>
        <dbReference type="ChEBI" id="CHEBI:30616"/>
    </ligand>
</feature>
<dbReference type="Proteomes" id="UP000190831">
    <property type="component" value="Chromosome H"/>
</dbReference>
<dbReference type="GO" id="GO:0035556">
    <property type="term" value="P:intracellular signal transduction"/>
    <property type="evidence" value="ECO:0007669"/>
    <property type="project" value="TreeGrafter"/>
</dbReference>
<dbReference type="InterPro" id="IPR011009">
    <property type="entry name" value="Kinase-like_dom_sf"/>
</dbReference>
<evidence type="ECO:0000256" key="7">
    <source>
        <dbReference type="PROSITE-ProRule" id="PRU10141"/>
    </source>
</evidence>
<evidence type="ECO:0000256" key="8">
    <source>
        <dbReference type="SAM" id="MobiDB-lite"/>
    </source>
</evidence>
<dbReference type="OrthoDB" id="410920at2759"/>
<dbReference type="PANTHER" id="PTHR24346:SF82">
    <property type="entry name" value="KP78A-RELATED"/>
    <property type="match status" value="1"/>
</dbReference>
<dbReference type="GO" id="GO:0005524">
    <property type="term" value="F:ATP binding"/>
    <property type="evidence" value="ECO:0007669"/>
    <property type="project" value="UniProtKB-UniRule"/>
</dbReference>
<evidence type="ECO:0000313" key="11">
    <source>
        <dbReference type="Proteomes" id="UP000190831"/>
    </source>
</evidence>
<proteinExistence type="inferred from homology"/>
<feature type="compositionally biased region" description="Polar residues" evidence="8">
    <location>
        <begin position="84"/>
        <end position="95"/>
    </location>
</feature>
<feature type="domain" description="Protein kinase" evidence="9">
    <location>
        <begin position="235"/>
        <end position="548"/>
    </location>
</feature>
<accession>A0A1G4MKZ6</accession>